<comment type="caution">
    <text evidence="10">The sequence shown here is derived from an EMBL/GenBank/DDBJ whole genome shotgun (WGS) entry which is preliminary data.</text>
</comment>
<dbReference type="PANTHER" id="PTHR30572:SF4">
    <property type="entry name" value="ABC TRANSPORTER PERMEASE YTRF"/>
    <property type="match status" value="1"/>
</dbReference>
<comment type="similarity">
    <text evidence="6">Belongs to the ABC-4 integral membrane protein family.</text>
</comment>
<keyword evidence="3 7" id="KW-0812">Transmembrane</keyword>
<keyword evidence="2" id="KW-1003">Cell membrane</keyword>
<evidence type="ECO:0000256" key="5">
    <source>
        <dbReference type="ARBA" id="ARBA00023136"/>
    </source>
</evidence>
<feature type="domain" description="ABC3 transporter permease C-terminal" evidence="8">
    <location>
        <begin position="266"/>
        <end position="378"/>
    </location>
</feature>
<gene>
    <name evidence="10" type="ORF">GMST_22110</name>
</gene>
<keyword evidence="5 7" id="KW-0472">Membrane</keyword>
<reference evidence="11" key="1">
    <citation type="submission" date="2020-06" db="EMBL/GenBank/DDBJ databases">
        <title>Draft genomic sequence of Geomonas sp. Red330.</title>
        <authorList>
            <person name="Itoh H."/>
            <person name="Zhenxing X."/>
            <person name="Ushijima N."/>
            <person name="Masuda Y."/>
            <person name="Shiratori Y."/>
            <person name="Senoo K."/>
        </authorList>
    </citation>
    <scope>NUCLEOTIDE SEQUENCE [LARGE SCALE GENOMIC DNA]</scope>
    <source>
        <strain evidence="11">Red330</strain>
    </source>
</reference>
<dbReference type="Pfam" id="PF12704">
    <property type="entry name" value="MacB_PCD"/>
    <property type="match status" value="1"/>
</dbReference>
<evidence type="ECO:0000313" key="11">
    <source>
        <dbReference type="Proteomes" id="UP000556026"/>
    </source>
</evidence>
<keyword evidence="4 7" id="KW-1133">Transmembrane helix</keyword>
<sequence>MAASSASPSQAGMFLRILFKSLKVRRNRVAITFCSVAIGASIITALACVYFDISAKMSRELRTYGANFFIGPKAASGERSMGSQTGQAALQVIPPDKLIGASPYLYGLVRLDLGNAVLAGVDFPGLRRLSPYWQVEGEWISVSFDEDSCMVGKHLAKTMELKVGDSVNVMHAENGFQKRLTVKGIAETGQAEDDQIFVNLALAGKVLGVPGEVNHIMASVVSQGTDIDTLAAQLEREFPNLDAKPIRKVSYSDGKILDRIKGLMAIVAVIILSVTTLCVMTTLIAVVSERTREIGLMKAIGADDRGVVLQFLCEIMIIGVAGVTAGLGLGFLLAQVLGQAVFGSAITFRAVVLPVALIPSLLAALAAAALPVRMALGIVPARVLKDE</sequence>
<evidence type="ECO:0008006" key="12">
    <source>
        <dbReference type="Google" id="ProtNLM"/>
    </source>
</evidence>
<name>A0A6V8MIV3_9BACT</name>
<keyword evidence="11" id="KW-1185">Reference proteome</keyword>
<feature type="transmembrane region" description="Helical" evidence="7">
    <location>
        <begin position="263"/>
        <end position="287"/>
    </location>
</feature>
<dbReference type="InterPro" id="IPR025857">
    <property type="entry name" value="MacB_PCD"/>
</dbReference>
<dbReference type="Pfam" id="PF02687">
    <property type="entry name" value="FtsX"/>
    <property type="match status" value="1"/>
</dbReference>
<feature type="domain" description="MacB-like periplasmic core" evidence="9">
    <location>
        <begin position="30"/>
        <end position="236"/>
    </location>
</feature>
<evidence type="ECO:0000256" key="2">
    <source>
        <dbReference type="ARBA" id="ARBA00022475"/>
    </source>
</evidence>
<evidence type="ECO:0000256" key="4">
    <source>
        <dbReference type="ARBA" id="ARBA00022989"/>
    </source>
</evidence>
<dbReference type="AlphaFoldDB" id="A0A6V8MIV3"/>
<comment type="subcellular location">
    <subcellularLocation>
        <location evidence="1">Cell membrane</location>
        <topology evidence="1">Multi-pass membrane protein</topology>
    </subcellularLocation>
</comment>
<feature type="transmembrane region" description="Helical" evidence="7">
    <location>
        <begin position="307"/>
        <end position="334"/>
    </location>
</feature>
<dbReference type="PANTHER" id="PTHR30572">
    <property type="entry name" value="MEMBRANE COMPONENT OF TRANSPORTER-RELATED"/>
    <property type="match status" value="1"/>
</dbReference>
<dbReference type="InterPro" id="IPR003838">
    <property type="entry name" value="ABC3_permease_C"/>
</dbReference>
<evidence type="ECO:0000256" key="6">
    <source>
        <dbReference type="ARBA" id="ARBA00038076"/>
    </source>
</evidence>
<organism evidence="10 11">
    <name type="scientific">Geomonas silvestris</name>
    <dbReference type="NCBI Taxonomy" id="2740184"/>
    <lineage>
        <taxon>Bacteria</taxon>
        <taxon>Pseudomonadati</taxon>
        <taxon>Thermodesulfobacteriota</taxon>
        <taxon>Desulfuromonadia</taxon>
        <taxon>Geobacterales</taxon>
        <taxon>Geobacteraceae</taxon>
        <taxon>Geomonas</taxon>
    </lineage>
</organism>
<evidence type="ECO:0000259" key="8">
    <source>
        <dbReference type="Pfam" id="PF02687"/>
    </source>
</evidence>
<accession>A0A6V8MIV3</accession>
<evidence type="ECO:0000256" key="1">
    <source>
        <dbReference type="ARBA" id="ARBA00004651"/>
    </source>
</evidence>
<protein>
    <recommendedName>
        <fullName evidence="12">ABC transporter permease</fullName>
    </recommendedName>
</protein>
<dbReference type="RefSeq" id="WP_198424550.1">
    <property type="nucleotide sequence ID" value="NZ_BLXX01000005.1"/>
</dbReference>
<evidence type="ECO:0000259" key="9">
    <source>
        <dbReference type="Pfam" id="PF12704"/>
    </source>
</evidence>
<dbReference type="Proteomes" id="UP000556026">
    <property type="component" value="Unassembled WGS sequence"/>
</dbReference>
<proteinExistence type="inferred from homology"/>
<feature type="transmembrane region" description="Helical" evidence="7">
    <location>
        <begin position="346"/>
        <end position="370"/>
    </location>
</feature>
<dbReference type="GO" id="GO:0005886">
    <property type="term" value="C:plasma membrane"/>
    <property type="evidence" value="ECO:0007669"/>
    <property type="project" value="UniProtKB-SubCell"/>
</dbReference>
<evidence type="ECO:0000256" key="3">
    <source>
        <dbReference type="ARBA" id="ARBA00022692"/>
    </source>
</evidence>
<evidence type="ECO:0000313" key="10">
    <source>
        <dbReference type="EMBL" id="GFO59886.1"/>
    </source>
</evidence>
<dbReference type="InterPro" id="IPR050250">
    <property type="entry name" value="Macrolide_Exporter_MacB"/>
</dbReference>
<evidence type="ECO:0000256" key="7">
    <source>
        <dbReference type="SAM" id="Phobius"/>
    </source>
</evidence>
<feature type="transmembrane region" description="Helical" evidence="7">
    <location>
        <begin position="29"/>
        <end position="53"/>
    </location>
</feature>
<dbReference type="GO" id="GO:0022857">
    <property type="term" value="F:transmembrane transporter activity"/>
    <property type="evidence" value="ECO:0007669"/>
    <property type="project" value="TreeGrafter"/>
</dbReference>
<dbReference type="EMBL" id="BLXX01000005">
    <property type="protein sequence ID" value="GFO59886.1"/>
    <property type="molecule type" value="Genomic_DNA"/>
</dbReference>